<dbReference type="Pfam" id="PF00300">
    <property type="entry name" value="His_Phos_1"/>
    <property type="match status" value="2"/>
</dbReference>
<dbReference type="PANTHER" id="PTHR20935:SF0">
    <property type="entry name" value="SERINE_THREONINE-PROTEIN PHOSPHATASE PGAM5, MITOCHONDRIAL"/>
    <property type="match status" value="1"/>
</dbReference>
<name>A0A106C2Y3_SHEFR</name>
<dbReference type="InterPro" id="IPR051021">
    <property type="entry name" value="Mito_Ser/Thr_phosphatase"/>
</dbReference>
<evidence type="ECO:0008006" key="4">
    <source>
        <dbReference type="Google" id="ProtNLM"/>
    </source>
</evidence>
<dbReference type="InterPro" id="IPR029033">
    <property type="entry name" value="His_PPase_superfam"/>
</dbReference>
<proteinExistence type="predicted"/>
<gene>
    <name evidence="2" type="ORF">AWJ07_01460</name>
</gene>
<dbReference type="PANTHER" id="PTHR20935">
    <property type="entry name" value="PHOSPHOGLYCERATE MUTASE-RELATED"/>
    <property type="match status" value="1"/>
</dbReference>
<protein>
    <recommendedName>
        <fullName evidence="4">Phosphoglycerate mutase</fullName>
    </recommendedName>
</protein>
<dbReference type="EMBL" id="LRDC01000001">
    <property type="protein sequence ID" value="KVX03267.1"/>
    <property type="molecule type" value="Genomic_DNA"/>
</dbReference>
<comment type="caution">
    <text evidence="2">The sequence shown here is derived from an EMBL/GenBank/DDBJ whole genome shotgun (WGS) entry which is preliminary data.</text>
</comment>
<dbReference type="RefSeq" id="WP_059743830.1">
    <property type="nucleotide sequence ID" value="NZ_LRDC01000001.1"/>
</dbReference>
<dbReference type="SUPFAM" id="SSF53254">
    <property type="entry name" value="Phosphoglycerate mutase-like"/>
    <property type="match status" value="1"/>
</dbReference>
<dbReference type="CDD" id="cd07067">
    <property type="entry name" value="HP_PGM_like"/>
    <property type="match status" value="1"/>
</dbReference>
<dbReference type="Gene3D" id="3.40.50.1240">
    <property type="entry name" value="Phosphoglycerate mutase-like"/>
    <property type="match status" value="1"/>
</dbReference>
<keyword evidence="1" id="KW-0378">Hydrolase</keyword>
<sequence length="235" mass="26880">MANIYLIRHGQASFGANNYDNLSSLGHSQARHLGEYFNLRLIQPSHVICGNMTRHQQTRDACLSTLSPPLLHESLQISPPWNEFDHENVIAVYRPDLATPDAMKYYLQQQASPTRAFIDLFSQAIQQWQQQSNSANDHYSESWQHFTQRVNQGLQQLIEQKNDNDTVFVFTSGGVISAAMMQILTVPEGQFFNINKQLVNCGVTQLQLKRQRLSLITLNEHSFFDGSQRHLHSLI</sequence>
<evidence type="ECO:0000313" key="2">
    <source>
        <dbReference type="EMBL" id="KVX03267.1"/>
    </source>
</evidence>
<evidence type="ECO:0000256" key="1">
    <source>
        <dbReference type="ARBA" id="ARBA00022801"/>
    </source>
</evidence>
<dbReference type="Proteomes" id="UP000055702">
    <property type="component" value="Unassembled WGS sequence"/>
</dbReference>
<reference evidence="2 3" key="1">
    <citation type="submission" date="2016-01" db="EMBL/GenBank/DDBJ databases">
        <title>Draft genome of the antarctic isolate Shewanella frigidimarina Ag06-30.</title>
        <authorList>
            <person name="Parmeciano Di Noto G."/>
            <person name="Vazquez S."/>
            <person name="Mac Cormack W."/>
            <person name="Iriarte A."/>
            <person name="Quiroga C."/>
        </authorList>
    </citation>
    <scope>NUCLEOTIDE SEQUENCE [LARGE SCALE GENOMIC DNA]</scope>
    <source>
        <strain evidence="2 3">Ag06-30</strain>
    </source>
</reference>
<evidence type="ECO:0000313" key="3">
    <source>
        <dbReference type="Proteomes" id="UP000055702"/>
    </source>
</evidence>
<dbReference type="InterPro" id="IPR013078">
    <property type="entry name" value="His_Pase_superF_clade-1"/>
</dbReference>
<dbReference type="SMART" id="SM00855">
    <property type="entry name" value="PGAM"/>
    <property type="match status" value="1"/>
</dbReference>
<organism evidence="2">
    <name type="scientific">Shewanella frigidimarina</name>
    <dbReference type="NCBI Taxonomy" id="56812"/>
    <lineage>
        <taxon>Bacteria</taxon>
        <taxon>Pseudomonadati</taxon>
        <taxon>Pseudomonadota</taxon>
        <taxon>Gammaproteobacteria</taxon>
        <taxon>Alteromonadales</taxon>
        <taxon>Shewanellaceae</taxon>
        <taxon>Shewanella</taxon>
    </lineage>
</organism>
<accession>A0A106C2Y3</accession>
<dbReference type="AlphaFoldDB" id="A0A106C2Y3"/>
<dbReference type="GO" id="GO:0016787">
    <property type="term" value="F:hydrolase activity"/>
    <property type="evidence" value="ECO:0007669"/>
    <property type="project" value="UniProtKB-KW"/>
</dbReference>